<organism evidence="1 2">
    <name type="scientific">Candidatus Argoarchaeum ethanivorans</name>
    <dbReference type="NCBI Taxonomy" id="2608793"/>
    <lineage>
        <taxon>Archaea</taxon>
        <taxon>Methanobacteriati</taxon>
        <taxon>Methanobacteriota</taxon>
        <taxon>Stenosarchaea group</taxon>
        <taxon>Methanomicrobia</taxon>
        <taxon>Methanosarcinales</taxon>
        <taxon>Methanosarcinales incertae sedis</taxon>
        <taxon>GOM Arc I cluster</taxon>
        <taxon>Candidatus Argoarchaeum</taxon>
    </lineage>
</organism>
<dbReference type="AlphaFoldDB" id="A0A8B3S3Y4"/>
<dbReference type="Pfam" id="PF01972">
    <property type="entry name" value="SDH_protease"/>
    <property type="match status" value="1"/>
</dbReference>
<dbReference type="GO" id="GO:0016020">
    <property type="term" value="C:membrane"/>
    <property type="evidence" value="ECO:0007669"/>
    <property type="project" value="InterPro"/>
</dbReference>
<dbReference type="Proteomes" id="UP000291831">
    <property type="component" value="Unassembled WGS sequence"/>
</dbReference>
<dbReference type="Gene3D" id="3.90.226.10">
    <property type="entry name" value="2-enoyl-CoA Hydratase, Chain A, domain 1"/>
    <property type="match status" value="1"/>
</dbReference>
<evidence type="ECO:0000313" key="1">
    <source>
        <dbReference type="EMBL" id="RZB30933.1"/>
    </source>
</evidence>
<dbReference type="InterPro" id="IPR029045">
    <property type="entry name" value="ClpP/crotonase-like_dom_sf"/>
</dbReference>
<comment type="caution">
    <text evidence="1">The sequence shown here is derived from an EMBL/GenBank/DDBJ whole genome shotgun (WGS) entry which is preliminary data.</text>
</comment>
<accession>A0A8B3S3Y4</accession>
<dbReference type="SUPFAM" id="SSF52096">
    <property type="entry name" value="ClpP/crotonase"/>
    <property type="match status" value="1"/>
</dbReference>
<gene>
    <name evidence="1" type="ORF">AEth_00887</name>
</gene>
<name>A0A8B3S3Y4_9EURY</name>
<dbReference type="PANTHER" id="PTHR35984:SF1">
    <property type="entry name" value="PERIPLASMIC SERINE PROTEASE"/>
    <property type="match status" value="1"/>
</dbReference>
<dbReference type="InterPro" id="IPR002825">
    <property type="entry name" value="Pept_S49_ser-pept_pro"/>
</dbReference>
<reference evidence="2" key="1">
    <citation type="submission" date="2019-01" db="EMBL/GenBank/DDBJ databases">
        <title>Anaerobic oxidation of ethane by archaea from a marine hydrocarbon seep.</title>
        <authorList>
            <person name="Musat F."/>
        </authorList>
    </citation>
    <scope>NUCLEOTIDE SEQUENCE [LARGE SCALE GENOMIC DNA]</scope>
</reference>
<sequence>MAEKELEPVIQQVMTEQNQGHETRKRIFIELEKELKRPVVSFFTSFRFPVMIEDSDADMLEGVLQKMDLSNGLVLFINSPGGDGLAAERIVNVCRSYSETGDYWAIVPSKAKPAATMICFGASKIILGATSELGPIDPQLPMSKNDDMRWFSAYNVVESYDDLFSKAVKEKGNLEPYLQQLERYDEREIKEFRAALSLSEDIAIRTLASGMMKGRSNENISESIKIFLTPERTKTHGRAICGEETSRCGLNIEQKDVTDDFWKLVSRQFSSYT</sequence>
<proteinExistence type="predicted"/>
<dbReference type="EMBL" id="RPGO01000024">
    <property type="protein sequence ID" value="RZB30933.1"/>
    <property type="molecule type" value="Genomic_DNA"/>
</dbReference>
<dbReference type="PANTHER" id="PTHR35984">
    <property type="entry name" value="PERIPLASMIC SERINE PROTEASE"/>
    <property type="match status" value="1"/>
</dbReference>
<evidence type="ECO:0000313" key="2">
    <source>
        <dbReference type="Proteomes" id="UP000291831"/>
    </source>
</evidence>
<protein>
    <submittedName>
        <fullName evidence="1">Uncharacterized protein</fullName>
    </submittedName>
</protein>